<name>A0AAV2E4M0_9ROSI</name>
<feature type="compositionally biased region" description="Polar residues" evidence="1">
    <location>
        <begin position="55"/>
        <end position="67"/>
    </location>
</feature>
<proteinExistence type="predicted"/>
<protein>
    <submittedName>
        <fullName evidence="2">Uncharacterized protein</fullName>
    </submittedName>
</protein>
<dbReference type="AlphaFoldDB" id="A0AAV2E4M0"/>
<sequence length="67" mass="7485">MSIGDGDKVLLVIPDRDSPSPLRSSDEAKMKKRNRNRAYQPQPRDLLFAPRDCDQSIQNASVPTTTS</sequence>
<feature type="compositionally biased region" description="Basic and acidic residues" evidence="1">
    <location>
        <begin position="1"/>
        <end position="29"/>
    </location>
</feature>
<organism evidence="2 3">
    <name type="scientific">Linum trigynum</name>
    <dbReference type="NCBI Taxonomy" id="586398"/>
    <lineage>
        <taxon>Eukaryota</taxon>
        <taxon>Viridiplantae</taxon>
        <taxon>Streptophyta</taxon>
        <taxon>Embryophyta</taxon>
        <taxon>Tracheophyta</taxon>
        <taxon>Spermatophyta</taxon>
        <taxon>Magnoliopsida</taxon>
        <taxon>eudicotyledons</taxon>
        <taxon>Gunneridae</taxon>
        <taxon>Pentapetalae</taxon>
        <taxon>rosids</taxon>
        <taxon>fabids</taxon>
        <taxon>Malpighiales</taxon>
        <taxon>Linaceae</taxon>
        <taxon>Linum</taxon>
    </lineage>
</organism>
<feature type="region of interest" description="Disordered" evidence="1">
    <location>
        <begin position="1"/>
        <end position="67"/>
    </location>
</feature>
<gene>
    <name evidence="2" type="ORF">LTRI10_LOCUS22126</name>
</gene>
<accession>A0AAV2E4M0</accession>
<reference evidence="2 3" key="1">
    <citation type="submission" date="2024-04" db="EMBL/GenBank/DDBJ databases">
        <authorList>
            <person name="Fracassetti M."/>
        </authorList>
    </citation>
    <scope>NUCLEOTIDE SEQUENCE [LARGE SCALE GENOMIC DNA]</scope>
</reference>
<keyword evidence="3" id="KW-1185">Reference proteome</keyword>
<evidence type="ECO:0000256" key="1">
    <source>
        <dbReference type="SAM" id="MobiDB-lite"/>
    </source>
</evidence>
<evidence type="ECO:0000313" key="3">
    <source>
        <dbReference type="Proteomes" id="UP001497516"/>
    </source>
</evidence>
<dbReference type="Proteomes" id="UP001497516">
    <property type="component" value="Chromosome 4"/>
</dbReference>
<evidence type="ECO:0000313" key="2">
    <source>
        <dbReference type="EMBL" id="CAL1380698.1"/>
    </source>
</evidence>
<dbReference type="EMBL" id="OZ034817">
    <property type="protein sequence ID" value="CAL1380698.1"/>
    <property type="molecule type" value="Genomic_DNA"/>
</dbReference>